<name>A0A5C3NJD2_9AGAM</name>
<accession>A0A5C3NJD2</accession>
<evidence type="ECO:0000256" key="1">
    <source>
        <dbReference type="SAM" id="MobiDB-lite"/>
    </source>
</evidence>
<protein>
    <submittedName>
        <fullName evidence="2">Uncharacterized protein</fullName>
    </submittedName>
</protein>
<feature type="compositionally biased region" description="Acidic residues" evidence="1">
    <location>
        <begin position="238"/>
        <end position="249"/>
    </location>
</feature>
<feature type="compositionally biased region" description="Pro residues" evidence="1">
    <location>
        <begin position="558"/>
        <end position="574"/>
    </location>
</feature>
<sequence>MSNVADNPPLYSLEDASDSPADGANGPQILIVPISDSVQFQKGYLGADGETAAVEGELQMKGVRAGRWEKVTMSLSSKETAFDNTIELGTTEITLLDSSIVPDSQWPSSIAFAVPLTPDAPQCIHTPYSALSYTITATLHSATSSQPNISKSLTVHTRRYTPHTLNLDLAPRTVKKNFPTPIEVQVPRTRYKAGEPIPLYVTVPPPTRELVVDLGVRLRNVKAELVRIVKVLRPGYEDLPDATDEEDVEHADGEPVASTSTSTDKSAQAAATTSDRATTSSSYRGFTHKTVIAKSGAPCRFHSTRPIRLRLVLHPAYTGSPSQPSAEPDTDSACASITQSTLLHSVSFRLRTQVAFVDMSTHIERVSTMTVPITLLPPSAPLPEVDDDISEQYHKKHDQPPARTVRLDDAEERVPGYEVGVAGPSGLSAGAPPPFEEREAPPPFFPTEAEASTSSRLPTFLESESDLFVAPMEDPLLPPPIPEIFPGEGTLFGFSISEQFDGHAEDMRRTHSPPPTMEEARRDPDVTGLTVLEEPERAIEALEYALEQHEEASRGEHPPPPPPPLDDPSDPPPSIDSDFRSPVIQTQDGPHSRSTVPTYEHPPPGLGNTAAPPANSTDAPTTDEHAPPPYLVPESVAGNEHTSGPPPYIDVMHEQH</sequence>
<reference evidence="2 3" key="1">
    <citation type="journal article" date="2019" name="Nat. Ecol. Evol.">
        <title>Megaphylogeny resolves global patterns of mushroom evolution.</title>
        <authorList>
            <person name="Varga T."/>
            <person name="Krizsan K."/>
            <person name="Foldi C."/>
            <person name="Dima B."/>
            <person name="Sanchez-Garcia M."/>
            <person name="Sanchez-Ramirez S."/>
            <person name="Szollosi G.J."/>
            <person name="Szarkandi J.G."/>
            <person name="Papp V."/>
            <person name="Albert L."/>
            <person name="Andreopoulos W."/>
            <person name="Angelini C."/>
            <person name="Antonin V."/>
            <person name="Barry K.W."/>
            <person name="Bougher N.L."/>
            <person name="Buchanan P."/>
            <person name="Buyck B."/>
            <person name="Bense V."/>
            <person name="Catcheside P."/>
            <person name="Chovatia M."/>
            <person name="Cooper J."/>
            <person name="Damon W."/>
            <person name="Desjardin D."/>
            <person name="Finy P."/>
            <person name="Geml J."/>
            <person name="Haridas S."/>
            <person name="Hughes K."/>
            <person name="Justo A."/>
            <person name="Karasinski D."/>
            <person name="Kautmanova I."/>
            <person name="Kiss B."/>
            <person name="Kocsube S."/>
            <person name="Kotiranta H."/>
            <person name="LaButti K.M."/>
            <person name="Lechner B.E."/>
            <person name="Liimatainen K."/>
            <person name="Lipzen A."/>
            <person name="Lukacs Z."/>
            <person name="Mihaltcheva S."/>
            <person name="Morgado L.N."/>
            <person name="Niskanen T."/>
            <person name="Noordeloos M.E."/>
            <person name="Ohm R.A."/>
            <person name="Ortiz-Santana B."/>
            <person name="Ovrebo C."/>
            <person name="Racz N."/>
            <person name="Riley R."/>
            <person name="Savchenko A."/>
            <person name="Shiryaev A."/>
            <person name="Soop K."/>
            <person name="Spirin V."/>
            <person name="Szebenyi C."/>
            <person name="Tomsovsky M."/>
            <person name="Tulloss R.E."/>
            <person name="Uehling J."/>
            <person name="Grigoriev I.V."/>
            <person name="Vagvolgyi C."/>
            <person name="Papp T."/>
            <person name="Martin F.M."/>
            <person name="Miettinen O."/>
            <person name="Hibbett D.S."/>
            <person name="Nagy L.G."/>
        </authorList>
    </citation>
    <scope>NUCLEOTIDE SEQUENCE [LARGE SCALE GENOMIC DNA]</scope>
    <source>
        <strain evidence="2 3">OMC1185</strain>
    </source>
</reference>
<organism evidence="2 3">
    <name type="scientific">Heliocybe sulcata</name>
    <dbReference type="NCBI Taxonomy" id="5364"/>
    <lineage>
        <taxon>Eukaryota</taxon>
        <taxon>Fungi</taxon>
        <taxon>Dikarya</taxon>
        <taxon>Basidiomycota</taxon>
        <taxon>Agaricomycotina</taxon>
        <taxon>Agaricomycetes</taxon>
        <taxon>Gloeophyllales</taxon>
        <taxon>Gloeophyllaceae</taxon>
        <taxon>Heliocybe</taxon>
    </lineage>
</organism>
<evidence type="ECO:0000313" key="3">
    <source>
        <dbReference type="Proteomes" id="UP000305948"/>
    </source>
</evidence>
<feature type="compositionally biased region" description="Polar residues" evidence="1">
    <location>
        <begin position="583"/>
        <end position="597"/>
    </location>
</feature>
<feature type="compositionally biased region" description="Low complexity" evidence="1">
    <location>
        <begin position="419"/>
        <end position="430"/>
    </location>
</feature>
<feature type="region of interest" description="Disordered" evidence="1">
    <location>
        <begin position="418"/>
        <end position="443"/>
    </location>
</feature>
<evidence type="ECO:0000313" key="2">
    <source>
        <dbReference type="EMBL" id="TFK57340.1"/>
    </source>
</evidence>
<keyword evidence="3" id="KW-1185">Reference proteome</keyword>
<gene>
    <name evidence="2" type="ORF">OE88DRAFT_1671250</name>
</gene>
<feature type="region of interest" description="Disordered" evidence="1">
    <location>
        <begin position="237"/>
        <end position="282"/>
    </location>
</feature>
<feature type="region of interest" description="Disordered" evidence="1">
    <location>
        <begin position="548"/>
        <end position="656"/>
    </location>
</feature>
<dbReference type="STRING" id="5364.A0A5C3NJD2"/>
<proteinExistence type="predicted"/>
<dbReference type="EMBL" id="ML213503">
    <property type="protein sequence ID" value="TFK57340.1"/>
    <property type="molecule type" value="Genomic_DNA"/>
</dbReference>
<feature type="compositionally biased region" description="Basic and acidic residues" evidence="1">
    <location>
        <begin position="548"/>
        <end position="557"/>
    </location>
</feature>
<feature type="region of interest" description="Disordered" evidence="1">
    <location>
        <begin position="502"/>
        <end position="527"/>
    </location>
</feature>
<dbReference type="OrthoDB" id="3357813at2759"/>
<feature type="compositionally biased region" description="Low complexity" evidence="1">
    <location>
        <begin position="266"/>
        <end position="282"/>
    </location>
</feature>
<feature type="region of interest" description="Disordered" evidence="1">
    <location>
        <begin position="1"/>
        <end position="24"/>
    </location>
</feature>
<dbReference type="AlphaFoldDB" id="A0A5C3NJD2"/>
<dbReference type="Proteomes" id="UP000305948">
    <property type="component" value="Unassembled WGS sequence"/>
</dbReference>